<evidence type="ECO:0008006" key="3">
    <source>
        <dbReference type="Google" id="ProtNLM"/>
    </source>
</evidence>
<sequence length="88" mass="10223">MQFQHEQEGTKTPSFTQPPAVITTKDYSYLTDMLSWNLLGFKKAHFAANQCTDPDVKKVLEEACHLHEKHYQLLLNRLVPPSQEYCNQ</sequence>
<gene>
    <name evidence="1" type="ORF">A374_10008</name>
</gene>
<dbReference type="AlphaFoldDB" id="I8UFH9"/>
<protein>
    <recommendedName>
        <fullName evidence="3">Coat F domain-containing protein</fullName>
    </recommendedName>
</protein>
<dbReference type="eggNOG" id="ENOG5032Y7E">
    <property type="taxonomic scope" value="Bacteria"/>
</dbReference>
<accession>I8UFH9</accession>
<evidence type="ECO:0000313" key="2">
    <source>
        <dbReference type="Proteomes" id="UP000004080"/>
    </source>
</evidence>
<comment type="caution">
    <text evidence="1">The sequence shown here is derived from an EMBL/GenBank/DDBJ whole genome shotgun (WGS) entry which is preliminary data.</text>
</comment>
<organism evidence="1 2">
    <name type="scientific">Fictibacillus macauensis ZFHKF-1</name>
    <dbReference type="NCBI Taxonomy" id="1196324"/>
    <lineage>
        <taxon>Bacteria</taxon>
        <taxon>Bacillati</taxon>
        <taxon>Bacillota</taxon>
        <taxon>Bacilli</taxon>
        <taxon>Bacillales</taxon>
        <taxon>Fictibacillaceae</taxon>
        <taxon>Fictibacillus</taxon>
    </lineage>
</organism>
<keyword evidence="2" id="KW-1185">Reference proteome</keyword>
<dbReference type="STRING" id="1196324.A374_10008"/>
<dbReference type="RefSeq" id="WP_007202088.1">
    <property type="nucleotide sequence ID" value="NZ_AKKV01000025.1"/>
</dbReference>
<name>I8UFH9_9BACL</name>
<proteinExistence type="predicted"/>
<evidence type="ECO:0000313" key="1">
    <source>
        <dbReference type="EMBL" id="EIT85563.1"/>
    </source>
</evidence>
<dbReference type="OrthoDB" id="1799385at2"/>
<dbReference type="Proteomes" id="UP000004080">
    <property type="component" value="Unassembled WGS sequence"/>
</dbReference>
<dbReference type="EMBL" id="AKKV01000025">
    <property type="protein sequence ID" value="EIT85563.1"/>
    <property type="molecule type" value="Genomic_DNA"/>
</dbReference>
<dbReference type="PATRIC" id="fig|1196324.3.peg.2044"/>
<reference evidence="1 2" key="1">
    <citation type="journal article" date="2012" name="J. Bacteriol.">
        <title>Genome of Bacillus macauensis ZFHKF-1, a Long-Chain-Forming Bacterium.</title>
        <authorList>
            <person name="Cai L."/>
            <person name="Zhang T."/>
        </authorList>
    </citation>
    <scope>NUCLEOTIDE SEQUENCE [LARGE SCALE GENOMIC DNA]</scope>
    <source>
        <strain evidence="1 2">ZFHKF-1</strain>
    </source>
</reference>